<dbReference type="Gene3D" id="3.40.50.1110">
    <property type="entry name" value="SGNH hydrolase"/>
    <property type="match status" value="1"/>
</dbReference>
<dbReference type="InterPro" id="IPR036514">
    <property type="entry name" value="SGNH_hydro_sf"/>
</dbReference>
<protein>
    <recommendedName>
        <fullName evidence="3">SGNH hydrolase-type esterase domain-containing protein</fullName>
    </recommendedName>
</protein>
<dbReference type="Proteomes" id="UP000005697">
    <property type="component" value="Unassembled WGS sequence"/>
</dbReference>
<reference evidence="1 2" key="1">
    <citation type="submission" date="2011-01" db="EMBL/GenBank/DDBJ databases">
        <authorList>
            <person name="Muzny D."/>
            <person name="Qin X."/>
            <person name="Deng J."/>
            <person name="Jiang H."/>
            <person name="Liu Y."/>
            <person name="Qu J."/>
            <person name="Song X.-Z."/>
            <person name="Zhang L."/>
            <person name="Thornton R."/>
            <person name="Coyle M."/>
            <person name="Francisco L."/>
            <person name="Jackson L."/>
            <person name="Javaid M."/>
            <person name="Korchina V."/>
            <person name="Kovar C."/>
            <person name="Mata R."/>
            <person name="Mathew T."/>
            <person name="Ngo R."/>
            <person name="Nguyen L."/>
            <person name="Nguyen N."/>
            <person name="Okwuonu G."/>
            <person name="Ongeri F."/>
            <person name="Pham C."/>
            <person name="Simmons D."/>
            <person name="Wilczek-Boney K."/>
            <person name="Hale W."/>
            <person name="Jakkamsetti A."/>
            <person name="Pham P."/>
            <person name="Ruth R."/>
            <person name="San Lucas F."/>
            <person name="Warren J."/>
            <person name="Zhang J."/>
            <person name="Zhao Z."/>
            <person name="Zhou C."/>
            <person name="Zhu D."/>
            <person name="Lee S."/>
            <person name="Bess C."/>
            <person name="Blankenburg K."/>
            <person name="Forbes L."/>
            <person name="Fu Q."/>
            <person name="Gubbala S."/>
            <person name="Hirani K."/>
            <person name="Jayaseelan J.C."/>
            <person name="Lara F."/>
            <person name="Munidasa M."/>
            <person name="Palculict T."/>
            <person name="Patil S."/>
            <person name="Pu L.-L."/>
            <person name="Saada N."/>
            <person name="Tang L."/>
            <person name="Weissenberger G."/>
            <person name="Zhu Y."/>
            <person name="Hemphill L."/>
            <person name="Shang Y."/>
            <person name="Youmans B."/>
            <person name="Ayvaz T."/>
            <person name="Ross M."/>
            <person name="Santibanez J."/>
            <person name="Aqrawi P."/>
            <person name="Gross S."/>
            <person name="Joshi V."/>
            <person name="Fowler G."/>
            <person name="Nazareth L."/>
            <person name="Reid J."/>
            <person name="Worley K."/>
            <person name="Petrosino J."/>
            <person name="Highlander S."/>
            <person name="Gibbs R."/>
        </authorList>
    </citation>
    <scope>NUCLEOTIDE SEQUENCE [LARGE SCALE GENOMIC DNA]</scope>
    <source>
        <strain evidence="1 2">DSM 16608</strain>
    </source>
</reference>
<organism evidence="1 2">
    <name type="scientific">Prevotella multiformis DSM 16608</name>
    <dbReference type="NCBI Taxonomy" id="888743"/>
    <lineage>
        <taxon>Bacteria</taxon>
        <taxon>Pseudomonadati</taxon>
        <taxon>Bacteroidota</taxon>
        <taxon>Bacteroidia</taxon>
        <taxon>Bacteroidales</taxon>
        <taxon>Prevotellaceae</taxon>
        <taxon>Prevotella</taxon>
    </lineage>
</organism>
<dbReference type="SUPFAM" id="SSF52266">
    <property type="entry name" value="SGNH hydrolase"/>
    <property type="match status" value="1"/>
</dbReference>
<evidence type="ECO:0008006" key="3">
    <source>
        <dbReference type="Google" id="ProtNLM"/>
    </source>
</evidence>
<dbReference type="OrthoDB" id="1067216at2"/>
<accession>F0F6J3</accession>
<dbReference type="AlphaFoldDB" id="F0F6J3"/>
<evidence type="ECO:0000313" key="2">
    <source>
        <dbReference type="Proteomes" id="UP000005697"/>
    </source>
</evidence>
<keyword evidence="2" id="KW-1185">Reference proteome</keyword>
<name>F0F6J3_9BACT</name>
<comment type="caution">
    <text evidence="1">The sequence shown here is derived from an EMBL/GenBank/DDBJ whole genome shotgun (WGS) entry which is preliminary data.</text>
</comment>
<dbReference type="eggNOG" id="COG2755">
    <property type="taxonomic scope" value="Bacteria"/>
</dbReference>
<dbReference type="RefSeq" id="WP_007368744.1">
    <property type="nucleotide sequence ID" value="NZ_GL872283.1"/>
</dbReference>
<dbReference type="GO" id="GO:0016788">
    <property type="term" value="F:hydrolase activity, acting on ester bonds"/>
    <property type="evidence" value="ECO:0007669"/>
    <property type="project" value="UniProtKB-ARBA"/>
</dbReference>
<evidence type="ECO:0000313" key="1">
    <source>
        <dbReference type="EMBL" id="EGC20275.1"/>
    </source>
</evidence>
<dbReference type="HOGENOM" id="CLU_076349_0_0_10"/>
<proteinExistence type="predicted"/>
<dbReference type="EMBL" id="AEWX01000017">
    <property type="protein sequence ID" value="EGC20275.1"/>
    <property type="molecule type" value="Genomic_DNA"/>
</dbReference>
<sequence>MRAQIKTLLLMAAVLAAIVVYAVIPAEITLGSYTIRKITLARLSRLHIEQTRQKRRAVKKTRRNQTVLFIGDSMVEGLSRRMGDYASENGHRLYTVIWYSSSTESWGTTHTLEHYIARYRPTYVLICLGSNELFVNDLASRAQYVRNIVKKLDGIPFVWISPSDWNGDTGINDVIQENVGTGRFFDSRNLKLRRGSDHYHPTWAAAAYWMDTAARFISSQQCAAPLQLNRPNTHHKATRTKLLQPSFEGFK</sequence>
<gene>
    <name evidence="1" type="ORF">HMPREF9141_1215</name>
</gene>
<dbReference type="STRING" id="888743.HMPREF9141_1215"/>